<evidence type="ECO:0000256" key="5">
    <source>
        <dbReference type="ARBA" id="ARBA00013190"/>
    </source>
</evidence>
<evidence type="ECO:0000256" key="6">
    <source>
        <dbReference type="ARBA" id="ARBA00022490"/>
    </source>
</evidence>
<dbReference type="PANTHER" id="PTHR43880:SF9">
    <property type="entry name" value="ALCOHOL DEHYDROGENASE 1"/>
    <property type="match status" value="1"/>
</dbReference>
<dbReference type="Gene3D" id="3.90.180.10">
    <property type="entry name" value="Medium-chain alcohol dehydrogenases, catalytic domain"/>
    <property type="match status" value="1"/>
</dbReference>
<keyword evidence="9" id="KW-0560">Oxidoreductase</keyword>
<dbReference type="GO" id="GO:0005829">
    <property type="term" value="C:cytosol"/>
    <property type="evidence" value="ECO:0007669"/>
    <property type="project" value="TreeGrafter"/>
</dbReference>
<keyword evidence="6" id="KW-0963">Cytoplasm</keyword>
<dbReference type="InterPro" id="IPR036291">
    <property type="entry name" value="NAD(P)-bd_dom_sf"/>
</dbReference>
<evidence type="ECO:0000256" key="4">
    <source>
        <dbReference type="ARBA" id="ARBA00011738"/>
    </source>
</evidence>
<reference evidence="13 14" key="1">
    <citation type="journal article" date="2020" name="IScience">
        <title>Genome Sequencing of the Endangered Kingdonia uniflora (Circaeasteraceae, Ranunculales) Reveals Potential Mechanisms of Evolutionary Specialization.</title>
        <authorList>
            <person name="Sun Y."/>
            <person name="Deng T."/>
            <person name="Zhang A."/>
            <person name="Moore M.J."/>
            <person name="Landis J.B."/>
            <person name="Lin N."/>
            <person name="Zhang H."/>
            <person name="Zhang X."/>
            <person name="Huang J."/>
            <person name="Zhang X."/>
            <person name="Sun H."/>
            <person name="Wang H."/>
        </authorList>
    </citation>
    <scope>NUCLEOTIDE SEQUENCE [LARGE SCALE GENOMIC DNA]</scope>
    <source>
        <strain evidence="13">TB1705</strain>
        <tissue evidence="13">Leaf</tissue>
    </source>
</reference>
<keyword evidence="7" id="KW-0479">Metal-binding</keyword>
<comment type="cofactor">
    <cofactor evidence="1">
        <name>Zn(2+)</name>
        <dbReference type="ChEBI" id="CHEBI:29105"/>
    </cofactor>
</comment>
<evidence type="ECO:0000256" key="10">
    <source>
        <dbReference type="ARBA" id="ARBA00023027"/>
    </source>
</evidence>
<dbReference type="EMBL" id="JACGCM010001948">
    <property type="protein sequence ID" value="KAF6147047.1"/>
    <property type="molecule type" value="Genomic_DNA"/>
</dbReference>
<keyword evidence="14" id="KW-1185">Reference proteome</keyword>
<dbReference type="SUPFAM" id="SSF51735">
    <property type="entry name" value="NAD(P)-binding Rossmann-fold domains"/>
    <property type="match status" value="1"/>
</dbReference>
<dbReference type="SUPFAM" id="SSF50129">
    <property type="entry name" value="GroES-like"/>
    <property type="match status" value="1"/>
</dbReference>
<dbReference type="GO" id="GO:0004022">
    <property type="term" value="F:alcohol dehydrogenase (NAD+) activity"/>
    <property type="evidence" value="ECO:0007669"/>
    <property type="project" value="UniProtKB-EC"/>
</dbReference>
<name>A0A7J7LWS2_9MAGN</name>
<dbReference type="AlphaFoldDB" id="A0A7J7LWS2"/>
<evidence type="ECO:0000256" key="3">
    <source>
        <dbReference type="ARBA" id="ARBA00008072"/>
    </source>
</evidence>
<comment type="catalytic activity">
    <reaction evidence="12">
        <text>a primary alcohol + NAD(+) = an aldehyde + NADH + H(+)</text>
        <dbReference type="Rhea" id="RHEA:10736"/>
        <dbReference type="ChEBI" id="CHEBI:15378"/>
        <dbReference type="ChEBI" id="CHEBI:15734"/>
        <dbReference type="ChEBI" id="CHEBI:17478"/>
        <dbReference type="ChEBI" id="CHEBI:57540"/>
        <dbReference type="ChEBI" id="CHEBI:57945"/>
        <dbReference type="EC" id="1.1.1.1"/>
    </reaction>
</comment>
<dbReference type="Proteomes" id="UP000541444">
    <property type="component" value="Unassembled WGS sequence"/>
</dbReference>
<gene>
    <name evidence="13" type="ORF">GIB67_036766</name>
</gene>
<sequence length="154" mass="16817">MCDLLRINTDRCMMLSDGTSRFSVKGKPLHHFLITSTLYEYTVVHVGCLAKINLATPHDKFVFSVVESLQAAEGARVSEASRIIGVDLNANRFEGGSIAAMISAFECVHDGWGVAVLVGVPNKDDAFKMHSVNIGHSRVPFLETTNRILGVVEK</sequence>
<evidence type="ECO:0000313" key="13">
    <source>
        <dbReference type="EMBL" id="KAF6147047.1"/>
    </source>
</evidence>
<comment type="similarity">
    <text evidence="3">Belongs to the zinc-containing alcohol dehydrogenase family.</text>
</comment>
<evidence type="ECO:0000256" key="9">
    <source>
        <dbReference type="ARBA" id="ARBA00023002"/>
    </source>
</evidence>
<keyword evidence="8" id="KW-0862">Zinc</keyword>
<comment type="subcellular location">
    <subcellularLocation>
        <location evidence="2">Cytoplasm</location>
    </subcellularLocation>
</comment>
<evidence type="ECO:0000256" key="11">
    <source>
        <dbReference type="ARBA" id="ARBA00049164"/>
    </source>
</evidence>
<dbReference type="Gene3D" id="3.40.50.720">
    <property type="entry name" value="NAD(P)-binding Rossmann-like Domain"/>
    <property type="match status" value="1"/>
</dbReference>
<evidence type="ECO:0000256" key="8">
    <source>
        <dbReference type="ARBA" id="ARBA00022833"/>
    </source>
</evidence>
<proteinExistence type="inferred from homology"/>
<dbReference type="EC" id="1.1.1.1" evidence="5"/>
<dbReference type="GO" id="GO:0008270">
    <property type="term" value="F:zinc ion binding"/>
    <property type="evidence" value="ECO:0007669"/>
    <property type="project" value="TreeGrafter"/>
</dbReference>
<dbReference type="GO" id="GO:0051903">
    <property type="term" value="F:S-(hydroxymethyl)glutathione dehydrogenase [NAD(P)+] activity"/>
    <property type="evidence" value="ECO:0007669"/>
    <property type="project" value="TreeGrafter"/>
</dbReference>
<comment type="subunit">
    <text evidence="4">Homodimer.</text>
</comment>
<dbReference type="GO" id="GO:0046294">
    <property type="term" value="P:formaldehyde catabolic process"/>
    <property type="evidence" value="ECO:0007669"/>
    <property type="project" value="TreeGrafter"/>
</dbReference>
<keyword evidence="10" id="KW-0520">NAD</keyword>
<protein>
    <recommendedName>
        <fullName evidence="5">alcohol dehydrogenase</fullName>
        <ecNumber evidence="5">1.1.1.1</ecNumber>
    </recommendedName>
</protein>
<evidence type="ECO:0000256" key="12">
    <source>
        <dbReference type="ARBA" id="ARBA00049243"/>
    </source>
</evidence>
<dbReference type="OrthoDB" id="1923613at2759"/>
<accession>A0A7J7LWS2</accession>
<evidence type="ECO:0000256" key="2">
    <source>
        <dbReference type="ARBA" id="ARBA00004496"/>
    </source>
</evidence>
<dbReference type="InterPro" id="IPR011032">
    <property type="entry name" value="GroES-like_sf"/>
</dbReference>
<comment type="catalytic activity">
    <reaction evidence="11">
        <text>a secondary alcohol + NAD(+) = a ketone + NADH + H(+)</text>
        <dbReference type="Rhea" id="RHEA:10740"/>
        <dbReference type="ChEBI" id="CHEBI:15378"/>
        <dbReference type="ChEBI" id="CHEBI:17087"/>
        <dbReference type="ChEBI" id="CHEBI:35681"/>
        <dbReference type="ChEBI" id="CHEBI:57540"/>
        <dbReference type="ChEBI" id="CHEBI:57945"/>
        <dbReference type="EC" id="1.1.1.1"/>
    </reaction>
</comment>
<dbReference type="PANTHER" id="PTHR43880">
    <property type="entry name" value="ALCOHOL DEHYDROGENASE"/>
    <property type="match status" value="1"/>
</dbReference>
<organism evidence="13 14">
    <name type="scientific">Kingdonia uniflora</name>
    <dbReference type="NCBI Taxonomy" id="39325"/>
    <lineage>
        <taxon>Eukaryota</taxon>
        <taxon>Viridiplantae</taxon>
        <taxon>Streptophyta</taxon>
        <taxon>Embryophyta</taxon>
        <taxon>Tracheophyta</taxon>
        <taxon>Spermatophyta</taxon>
        <taxon>Magnoliopsida</taxon>
        <taxon>Ranunculales</taxon>
        <taxon>Circaeasteraceae</taxon>
        <taxon>Kingdonia</taxon>
    </lineage>
</organism>
<comment type="caution">
    <text evidence="13">The sequence shown here is derived from an EMBL/GenBank/DDBJ whole genome shotgun (WGS) entry which is preliminary data.</text>
</comment>
<evidence type="ECO:0000313" key="14">
    <source>
        <dbReference type="Proteomes" id="UP000541444"/>
    </source>
</evidence>
<evidence type="ECO:0000256" key="1">
    <source>
        <dbReference type="ARBA" id="ARBA00001947"/>
    </source>
</evidence>
<evidence type="ECO:0000256" key="7">
    <source>
        <dbReference type="ARBA" id="ARBA00022723"/>
    </source>
</evidence>